<dbReference type="OrthoDB" id="9804645at2"/>
<protein>
    <recommendedName>
        <fullName evidence="3">histidine kinase</fullName>
        <ecNumber evidence="3">2.7.13.3</ecNumber>
    </recommendedName>
</protein>
<keyword evidence="6 14" id="KW-0812">Transmembrane</keyword>
<dbReference type="STRING" id="1434700.SAMN06296427_105153"/>
<dbReference type="GO" id="GO:0000155">
    <property type="term" value="F:phosphorelay sensor kinase activity"/>
    <property type="evidence" value="ECO:0007669"/>
    <property type="project" value="InterPro"/>
</dbReference>
<dbReference type="Proteomes" id="UP000192393">
    <property type="component" value="Unassembled WGS sequence"/>
</dbReference>
<keyword evidence="9" id="KW-0067">ATP-binding</keyword>
<feature type="transmembrane region" description="Helical" evidence="14">
    <location>
        <begin position="89"/>
        <end position="108"/>
    </location>
</feature>
<keyword evidence="12 14" id="KW-0472">Membrane</keyword>
<dbReference type="InterPro" id="IPR003594">
    <property type="entry name" value="HATPase_dom"/>
</dbReference>
<keyword evidence="5" id="KW-0808">Transferase</keyword>
<dbReference type="Gene3D" id="3.30.565.10">
    <property type="entry name" value="Histidine kinase-like ATPase, C-terminal domain"/>
    <property type="match status" value="1"/>
</dbReference>
<evidence type="ECO:0000256" key="2">
    <source>
        <dbReference type="ARBA" id="ARBA00004141"/>
    </source>
</evidence>
<feature type="domain" description="Histidine kinase" evidence="15">
    <location>
        <begin position="134"/>
        <end position="347"/>
    </location>
</feature>
<dbReference type="InterPro" id="IPR036890">
    <property type="entry name" value="HATPase_C_sf"/>
</dbReference>
<dbReference type="InterPro" id="IPR052023">
    <property type="entry name" value="Histidine_kinase_KdpD"/>
</dbReference>
<dbReference type="FunFam" id="3.30.565.10:FF:000006">
    <property type="entry name" value="Sensor histidine kinase WalK"/>
    <property type="match status" value="1"/>
</dbReference>
<keyword evidence="7" id="KW-0547">Nucleotide-binding</keyword>
<evidence type="ECO:0000256" key="8">
    <source>
        <dbReference type="ARBA" id="ARBA00022777"/>
    </source>
</evidence>
<dbReference type="GO" id="GO:0005524">
    <property type="term" value="F:ATP binding"/>
    <property type="evidence" value="ECO:0007669"/>
    <property type="project" value="UniProtKB-KW"/>
</dbReference>
<dbReference type="SMART" id="SM00387">
    <property type="entry name" value="HATPase_c"/>
    <property type="match status" value="1"/>
</dbReference>
<dbReference type="InterPro" id="IPR025201">
    <property type="entry name" value="KdpD_TM"/>
</dbReference>
<organism evidence="16 17">
    <name type="scientific">Moheibacter sediminis</name>
    <dbReference type="NCBI Taxonomy" id="1434700"/>
    <lineage>
        <taxon>Bacteria</taxon>
        <taxon>Pseudomonadati</taxon>
        <taxon>Bacteroidota</taxon>
        <taxon>Flavobacteriia</taxon>
        <taxon>Flavobacteriales</taxon>
        <taxon>Weeksellaceae</taxon>
        <taxon>Moheibacter</taxon>
    </lineage>
</organism>
<dbReference type="CDD" id="cd00082">
    <property type="entry name" value="HisKA"/>
    <property type="match status" value="1"/>
</dbReference>
<evidence type="ECO:0000259" key="15">
    <source>
        <dbReference type="PROSITE" id="PS50109"/>
    </source>
</evidence>
<proteinExistence type="predicted"/>
<keyword evidence="8 16" id="KW-0418">Kinase</keyword>
<dbReference type="Gene3D" id="1.20.120.620">
    <property type="entry name" value="Backbone structure of the membrane domain of e. Coli histidine kinase receptor kdpd"/>
    <property type="match status" value="1"/>
</dbReference>
<evidence type="ECO:0000256" key="3">
    <source>
        <dbReference type="ARBA" id="ARBA00012438"/>
    </source>
</evidence>
<dbReference type="InterPro" id="IPR004358">
    <property type="entry name" value="Sig_transdc_His_kin-like_C"/>
</dbReference>
<dbReference type="CDD" id="cd00075">
    <property type="entry name" value="HATPase"/>
    <property type="match status" value="1"/>
</dbReference>
<comment type="subcellular location">
    <subcellularLocation>
        <location evidence="2">Membrane</location>
        <topology evidence="2">Multi-pass membrane protein</topology>
    </subcellularLocation>
</comment>
<keyword evidence="4" id="KW-0597">Phosphoprotein</keyword>
<keyword evidence="17" id="KW-1185">Reference proteome</keyword>
<gene>
    <name evidence="16" type="ORF">SAMN06296427_105153</name>
</gene>
<evidence type="ECO:0000256" key="9">
    <source>
        <dbReference type="ARBA" id="ARBA00022840"/>
    </source>
</evidence>
<evidence type="ECO:0000313" key="17">
    <source>
        <dbReference type="Proteomes" id="UP000192393"/>
    </source>
</evidence>
<evidence type="ECO:0000256" key="12">
    <source>
        <dbReference type="ARBA" id="ARBA00023136"/>
    </source>
</evidence>
<dbReference type="InterPro" id="IPR038318">
    <property type="entry name" value="KdpD_sf"/>
</dbReference>
<dbReference type="InterPro" id="IPR036097">
    <property type="entry name" value="HisK_dim/P_sf"/>
</dbReference>
<dbReference type="RefSeq" id="WP_084017358.1">
    <property type="nucleotide sequence ID" value="NZ_FWXS01000005.1"/>
</dbReference>
<name>A0A1W2AZG5_9FLAO</name>
<dbReference type="GO" id="GO:0005886">
    <property type="term" value="C:plasma membrane"/>
    <property type="evidence" value="ECO:0007669"/>
    <property type="project" value="TreeGrafter"/>
</dbReference>
<evidence type="ECO:0000256" key="11">
    <source>
        <dbReference type="ARBA" id="ARBA00023012"/>
    </source>
</evidence>
<reference evidence="17" key="1">
    <citation type="submission" date="2017-04" db="EMBL/GenBank/DDBJ databases">
        <authorList>
            <person name="Varghese N."/>
            <person name="Submissions S."/>
        </authorList>
    </citation>
    <scope>NUCLEOTIDE SEQUENCE [LARGE SCALE GENOMIC DNA]</scope>
    <source>
        <strain evidence="17">CGMCC 1.12708</strain>
    </source>
</reference>
<accession>A0A1W2AZG5</accession>
<dbReference type="Pfam" id="PF13493">
    <property type="entry name" value="DUF4118"/>
    <property type="match status" value="1"/>
</dbReference>
<evidence type="ECO:0000256" key="7">
    <source>
        <dbReference type="ARBA" id="ARBA00022741"/>
    </source>
</evidence>
<feature type="coiled-coil region" evidence="13">
    <location>
        <begin position="101"/>
        <end position="138"/>
    </location>
</feature>
<dbReference type="SUPFAM" id="SSF47384">
    <property type="entry name" value="Homodimeric domain of signal transducing histidine kinase"/>
    <property type="match status" value="1"/>
</dbReference>
<evidence type="ECO:0000256" key="5">
    <source>
        <dbReference type="ARBA" id="ARBA00022679"/>
    </source>
</evidence>
<evidence type="ECO:0000256" key="13">
    <source>
        <dbReference type="SAM" id="Coils"/>
    </source>
</evidence>
<keyword evidence="13" id="KW-0175">Coiled coil</keyword>
<dbReference type="SUPFAM" id="SSF55874">
    <property type="entry name" value="ATPase domain of HSP90 chaperone/DNA topoisomerase II/histidine kinase"/>
    <property type="match status" value="1"/>
</dbReference>
<dbReference type="Pfam" id="PF00512">
    <property type="entry name" value="HisKA"/>
    <property type="match status" value="1"/>
</dbReference>
<dbReference type="PANTHER" id="PTHR45569:SF1">
    <property type="entry name" value="SENSOR PROTEIN KDPD"/>
    <property type="match status" value="1"/>
</dbReference>
<dbReference type="Pfam" id="PF02518">
    <property type="entry name" value="HATPase_c"/>
    <property type="match status" value="1"/>
</dbReference>
<keyword evidence="10 14" id="KW-1133">Transmembrane helix</keyword>
<evidence type="ECO:0000256" key="1">
    <source>
        <dbReference type="ARBA" id="ARBA00000085"/>
    </source>
</evidence>
<dbReference type="EC" id="2.7.13.3" evidence="3"/>
<evidence type="ECO:0000256" key="6">
    <source>
        <dbReference type="ARBA" id="ARBA00022692"/>
    </source>
</evidence>
<dbReference type="Gene3D" id="1.10.287.130">
    <property type="match status" value="1"/>
</dbReference>
<dbReference type="AlphaFoldDB" id="A0A1W2AZG5"/>
<dbReference type="InterPro" id="IPR005467">
    <property type="entry name" value="His_kinase_dom"/>
</dbReference>
<dbReference type="EMBL" id="FWXS01000005">
    <property type="protein sequence ID" value="SMC65872.1"/>
    <property type="molecule type" value="Genomic_DNA"/>
</dbReference>
<evidence type="ECO:0000256" key="10">
    <source>
        <dbReference type="ARBA" id="ARBA00022989"/>
    </source>
</evidence>
<dbReference type="PRINTS" id="PR00344">
    <property type="entry name" value="BCTRLSENSOR"/>
</dbReference>
<dbReference type="InterPro" id="IPR003661">
    <property type="entry name" value="HisK_dim/P_dom"/>
</dbReference>
<evidence type="ECO:0000256" key="14">
    <source>
        <dbReference type="SAM" id="Phobius"/>
    </source>
</evidence>
<evidence type="ECO:0000256" key="4">
    <source>
        <dbReference type="ARBA" id="ARBA00022553"/>
    </source>
</evidence>
<evidence type="ECO:0000313" key="16">
    <source>
        <dbReference type="EMBL" id="SMC65872.1"/>
    </source>
</evidence>
<keyword evidence="11" id="KW-0902">Two-component regulatory system</keyword>
<dbReference type="PANTHER" id="PTHR45569">
    <property type="entry name" value="SENSOR PROTEIN KDPD"/>
    <property type="match status" value="1"/>
</dbReference>
<dbReference type="SMART" id="SM00388">
    <property type="entry name" value="HisKA"/>
    <property type="match status" value="1"/>
</dbReference>
<feature type="transmembrane region" description="Helical" evidence="14">
    <location>
        <begin position="12"/>
        <end position="29"/>
    </location>
</feature>
<comment type="catalytic activity">
    <reaction evidence="1">
        <text>ATP + protein L-histidine = ADP + protein N-phospho-L-histidine.</text>
        <dbReference type="EC" id="2.7.13.3"/>
    </reaction>
</comment>
<sequence length="356" mass="40583">MLLTKLKKQNQYLLSILIIGILSAVCYFLRDIIDYRIVALLLFLAVSILAILFDVFPVIIAAVLSALILNIFFIEPTFHYKIDNAENTLLFIIYLLIALLNAVFTNRIRKQEKNLLEKEEKENTIKLYNTLLNSLSHELRIPITTIIGSVDTLKENKINLPEKYKEELLTEIQEASFRLNGQVENLLSMSRLETGNFQLKKDWTDINELIYLNLNKITNSDNHNIQFNPDENLPYFKIDMGLMEQIIHGLVQNAVNYTPSGSTIHIKVKEENDHLILEIIDNGNGFPEDKIDKVFEKFYRLPNSKTGGTGLGLSIAKGFTEAHDGTIILENNPSGGAHFTIKIPCETSYLKNLKNE</sequence>
<feature type="transmembrane region" description="Helical" evidence="14">
    <location>
        <begin position="41"/>
        <end position="69"/>
    </location>
</feature>
<dbReference type="PROSITE" id="PS50109">
    <property type="entry name" value="HIS_KIN"/>
    <property type="match status" value="1"/>
</dbReference>